<dbReference type="Proteomes" id="UP000283255">
    <property type="component" value="Unassembled WGS sequence"/>
</dbReference>
<dbReference type="AlphaFoldDB" id="A0A418YA48"/>
<evidence type="ECO:0000313" key="4">
    <source>
        <dbReference type="EMBL" id="RJG38986.1"/>
    </source>
</evidence>
<reference evidence="4 5" key="2">
    <citation type="submission" date="2019-01" db="EMBL/GenBank/DDBJ databases">
        <title>Motilimonas pumilus sp. nov., isolated from the gut of sea cucumber (Apostichopus japonicus).</title>
        <authorList>
            <person name="Wang F.-Q."/>
            <person name="Ren L.-H."/>
            <person name="Lin Y.-W."/>
            <person name="Sun G.-H."/>
            <person name="Du Z.-J."/>
            <person name="Zhao J.-X."/>
            <person name="Liu X.-J."/>
            <person name="Liu L.-J."/>
        </authorList>
    </citation>
    <scope>NUCLEOTIDE SEQUENCE [LARGE SCALE GENOMIC DNA]</scope>
    <source>
        <strain evidence="4 5">PLHSC7-2</strain>
    </source>
</reference>
<name>A0A418YA48_9GAMM</name>
<protein>
    <recommendedName>
        <fullName evidence="6">Relaxase</fullName>
    </recommendedName>
</protein>
<dbReference type="InterPro" id="IPR011093">
    <property type="entry name" value="TraI_2_C"/>
</dbReference>
<evidence type="ECO:0000313" key="5">
    <source>
        <dbReference type="Proteomes" id="UP000283255"/>
    </source>
</evidence>
<feature type="domain" description="Putative conjugal transfer nickase/helicase TraI C-terminal" evidence="3">
    <location>
        <begin position="451"/>
        <end position="577"/>
    </location>
</feature>
<dbReference type="Gene3D" id="1.10.3210.40">
    <property type="match status" value="1"/>
</dbReference>
<dbReference type="InterPro" id="IPR011119">
    <property type="entry name" value="Unchr_helicase_relaxase_TraI"/>
</dbReference>
<feature type="domain" description="Uncharacterised" evidence="2">
    <location>
        <begin position="30"/>
        <end position="341"/>
    </location>
</feature>
<dbReference type="SUPFAM" id="SSF109604">
    <property type="entry name" value="HD-domain/PDEase-like"/>
    <property type="match status" value="1"/>
</dbReference>
<dbReference type="RefSeq" id="WP_119912306.1">
    <property type="nucleotide sequence ID" value="NZ_QZCH01000037.1"/>
</dbReference>
<reference evidence="4 5" key="1">
    <citation type="submission" date="2018-09" db="EMBL/GenBank/DDBJ databases">
        <authorList>
            <person name="Wang F."/>
        </authorList>
    </citation>
    <scope>NUCLEOTIDE SEQUENCE [LARGE SCALE GENOMIC DNA]</scope>
    <source>
        <strain evidence="4 5">PLHSC7-2</strain>
    </source>
</reference>
<feature type="compositionally biased region" description="Polar residues" evidence="1">
    <location>
        <begin position="417"/>
        <end position="426"/>
    </location>
</feature>
<feature type="region of interest" description="Disordered" evidence="1">
    <location>
        <begin position="406"/>
        <end position="433"/>
    </location>
</feature>
<evidence type="ECO:0000259" key="2">
    <source>
        <dbReference type="Pfam" id="PF07514"/>
    </source>
</evidence>
<keyword evidence="5" id="KW-1185">Reference proteome</keyword>
<dbReference type="NCBIfam" id="NF041494">
    <property type="entry name" value="MobH"/>
    <property type="match status" value="1"/>
</dbReference>
<proteinExistence type="predicted"/>
<dbReference type="NCBIfam" id="TIGR03760">
    <property type="entry name" value="ICE_TraI_Pfluor"/>
    <property type="match status" value="1"/>
</dbReference>
<dbReference type="Pfam" id="PF07514">
    <property type="entry name" value="TraI_2"/>
    <property type="match status" value="1"/>
</dbReference>
<evidence type="ECO:0000256" key="1">
    <source>
        <dbReference type="SAM" id="MobiDB-lite"/>
    </source>
</evidence>
<accession>A0A418YA48</accession>
<evidence type="ECO:0008006" key="6">
    <source>
        <dbReference type="Google" id="ProtNLM"/>
    </source>
</evidence>
<gene>
    <name evidence="4" type="ORF">D1Z90_18610</name>
</gene>
<sequence>MLSIFQLKNIEPSSLSNEACFQALPYKWLPASELMLIDDGRQRLLTRVKESVSITHHHWETLYLKLLNNFAEYVQLLPASDSNHHSYPGGLLDHSMEVMLYSLRLRRNVLYPIGGKEDLICKKSDIFTYAVATASLLHDVGKIITDQIVAYRQGQCSHIWIPALSKLPCDCTYTYKHNPDSRHKLHQLAGLQLANRLLPIEGYKWLHSDQQIYLMWTQALASDHAAGVMLDLISKADAESVKKNLGSDLKVSRNQNIQQSQKANTVSLLVRKMVAIVRQDLQNGDLKVNSPGAIAWVTKDAVYLVSKRTAEYIQNKLFADPTFADQTPKNPIKIINLLAESNQLLLGDASAPIIHHHVVDEKSNKSPWQQTLTFIVIPRLTLDPNHLLNTFSGTITPVSPLEIKEEVSTAPDAASAHNRQSESNPLPVQAKDEDLAPTSNLLPLAQLDMEAEFNAWLSKMIKHNQIRYNQPHAPVHVLSRKVLLVTPSIFKQFVSDNTALIQRVVELQNLDEPKAIKRVQRSYINSSSKNLCKGWSGENMLTVKIEGERKKSKITVLVLKHGNDIFQDLPRDNQALSWINEPMI</sequence>
<evidence type="ECO:0000259" key="3">
    <source>
        <dbReference type="Pfam" id="PF07515"/>
    </source>
</evidence>
<dbReference type="InterPro" id="IPR022391">
    <property type="entry name" value="ICE_relaxase_PFGI-1"/>
</dbReference>
<organism evidence="4 5">
    <name type="scientific">Motilimonas pumila</name>
    <dbReference type="NCBI Taxonomy" id="2303987"/>
    <lineage>
        <taxon>Bacteria</taxon>
        <taxon>Pseudomonadati</taxon>
        <taxon>Pseudomonadota</taxon>
        <taxon>Gammaproteobacteria</taxon>
        <taxon>Alteromonadales</taxon>
        <taxon>Alteromonadales genera incertae sedis</taxon>
        <taxon>Motilimonas</taxon>
    </lineage>
</organism>
<dbReference type="InterPro" id="IPR036390">
    <property type="entry name" value="WH_DNA-bd_sf"/>
</dbReference>
<comment type="caution">
    <text evidence="4">The sequence shown here is derived from an EMBL/GenBank/DDBJ whole genome shotgun (WGS) entry which is preliminary data.</text>
</comment>
<dbReference type="EMBL" id="QZCH01000037">
    <property type="protein sequence ID" value="RJG38986.1"/>
    <property type="molecule type" value="Genomic_DNA"/>
</dbReference>
<dbReference type="SUPFAM" id="SSF46785">
    <property type="entry name" value="Winged helix' DNA-binding domain"/>
    <property type="match status" value="1"/>
</dbReference>
<dbReference type="Pfam" id="PF07515">
    <property type="entry name" value="TraI_2_C"/>
    <property type="match status" value="1"/>
</dbReference>